<dbReference type="EMBL" id="KB870805">
    <property type="protein sequence ID" value="EOA40425.1"/>
    <property type="molecule type" value="Genomic_DNA"/>
</dbReference>
<dbReference type="GO" id="GO:0046872">
    <property type="term" value="F:metal ion binding"/>
    <property type="evidence" value="ECO:0007669"/>
    <property type="project" value="UniProtKB-KW"/>
</dbReference>
<reference evidence="14" key="1">
    <citation type="journal article" date="2013" name="Nat. Genet.">
        <title>The Capsella rubella genome and the genomic consequences of rapid mating system evolution.</title>
        <authorList>
            <person name="Slotte T."/>
            <person name="Hazzouri K.M."/>
            <person name="Agren J.A."/>
            <person name="Koenig D."/>
            <person name="Maumus F."/>
            <person name="Guo Y.L."/>
            <person name="Steige K."/>
            <person name="Platts A.E."/>
            <person name="Escobar J.S."/>
            <person name="Newman L.K."/>
            <person name="Wang W."/>
            <person name="Mandakova T."/>
            <person name="Vello E."/>
            <person name="Smith L.M."/>
            <person name="Henz S.R."/>
            <person name="Steffen J."/>
            <person name="Takuno S."/>
            <person name="Brandvain Y."/>
            <person name="Coop G."/>
            <person name="Andolfatto P."/>
            <person name="Hu T.T."/>
            <person name="Blanchette M."/>
            <person name="Clark R.M."/>
            <person name="Quesneville H."/>
            <person name="Nordborg M."/>
            <person name="Gaut B.S."/>
            <person name="Lysak M.A."/>
            <person name="Jenkins J."/>
            <person name="Grimwood J."/>
            <person name="Chapman J."/>
            <person name="Prochnik S."/>
            <person name="Shu S."/>
            <person name="Rokhsar D."/>
            <person name="Schmutz J."/>
            <person name="Weigel D."/>
            <person name="Wright S.I."/>
        </authorList>
    </citation>
    <scope>NUCLEOTIDE SEQUENCE [LARGE SCALE GENOMIC DNA]</scope>
    <source>
        <strain evidence="14">cv. Monte Gargano</strain>
    </source>
</reference>
<dbReference type="SUPFAM" id="SSF81606">
    <property type="entry name" value="PP2C-like"/>
    <property type="match status" value="1"/>
</dbReference>
<keyword evidence="8 10" id="KW-0904">Protein phosphatase</keyword>
<dbReference type="PANTHER" id="PTHR47992">
    <property type="entry name" value="PROTEIN PHOSPHATASE"/>
    <property type="match status" value="1"/>
</dbReference>
<evidence type="ECO:0000256" key="7">
    <source>
        <dbReference type="ARBA" id="ARBA00022842"/>
    </source>
</evidence>
<accession>R0IP16</accession>
<dbReference type="PROSITE" id="PS01032">
    <property type="entry name" value="PPM_1"/>
    <property type="match status" value="1"/>
</dbReference>
<evidence type="ECO:0000256" key="11">
    <source>
        <dbReference type="SAM" id="MobiDB-lite"/>
    </source>
</evidence>
<keyword evidence="14" id="KW-1185">Reference proteome</keyword>
<feature type="domain" description="PPM-type phosphatase" evidence="12">
    <location>
        <begin position="117"/>
        <end position="433"/>
    </location>
</feature>
<evidence type="ECO:0000256" key="4">
    <source>
        <dbReference type="ARBA" id="ARBA00013081"/>
    </source>
</evidence>
<evidence type="ECO:0000256" key="2">
    <source>
        <dbReference type="ARBA" id="ARBA00001946"/>
    </source>
</evidence>
<dbReference type="InterPro" id="IPR036457">
    <property type="entry name" value="PPM-type-like_dom_sf"/>
</dbReference>
<evidence type="ECO:0000313" key="13">
    <source>
        <dbReference type="EMBL" id="EOA40425.1"/>
    </source>
</evidence>
<dbReference type="SMART" id="SM00332">
    <property type="entry name" value="PP2Cc"/>
    <property type="match status" value="1"/>
</dbReference>
<evidence type="ECO:0000259" key="12">
    <source>
        <dbReference type="PROSITE" id="PS51746"/>
    </source>
</evidence>
<name>R0IP16_9BRAS</name>
<dbReference type="CDD" id="cd00143">
    <property type="entry name" value="PP2Cc"/>
    <property type="match status" value="1"/>
</dbReference>
<dbReference type="STRING" id="81985.R0IP16"/>
<evidence type="ECO:0000256" key="8">
    <source>
        <dbReference type="ARBA" id="ARBA00022912"/>
    </source>
</evidence>
<dbReference type="GO" id="GO:0004722">
    <property type="term" value="F:protein serine/threonine phosphatase activity"/>
    <property type="evidence" value="ECO:0007669"/>
    <property type="project" value="UniProtKB-EC"/>
</dbReference>
<comment type="cofactor">
    <cofactor evidence="2">
        <name>Mg(2+)</name>
        <dbReference type="ChEBI" id="CHEBI:18420"/>
    </cofactor>
</comment>
<comment type="similarity">
    <text evidence="3 10">Belongs to the PP2C family.</text>
</comment>
<dbReference type="FunFam" id="3.60.40.10:FF:000065">
    <property type="entry name" value="Protein phosphatase 2C 37"/>
    <property type="match status" value="1"/>
</dbReference>
<feature type="region of interest" description="Disordered" evidence="11">
    <location>
        <begin position="33"/>
        <end position="87"/>
    </location>
</feature>
<evidence type="ECO:0000313" key="14">
    <source>
        <dbReference type="Proteomes" id="UP000029121"/>
    </source>
</evidence>
<dbReference type="PROSITE" id="PS51746">
    <property type="entry name" value="PPM_2"/>
    <property type="match status" value="1"/>
</dbReference>
<keyword evidence="5" id="KW-0479">Metal-binding</keyword>
<dbReference type="OrthoDB" id="10264738at2759"/>
<keyword evidence="9" id="KW-0464">Manganese</keyword>
<dbReference type="InterPro" id="IPR000222">
    <property type="entry name" value="PP2C_BS"/>
</dbReference>
<dbReference type="Pfam" id="PF00481">
    <property type="entry name" value="PP2C"/>
    <property type="match status" value="1"/>
</dbReference>
<dbReference type="eggNOG" id="KOG0698">
    <property type="taxonomic scope" value="Eukaryota"/>
</dbReference>
<dbReference type="InterPro" id="IPR015655">
    <property type="entry name" value="PP2C"/>
</dbReference>
<dbReference type="GO" id="GO:0009788">
    <property type="term" value="P:negative regulation of abscisic acid-activated signaling pathway"/>
    <property type="evidence" value="ECO:0007669"/>
    <property type="project" value="UniProtKB-ARBA"/>
</dbReference>
<evidence type="ECO:0000256" key="5">
    <source>
        <dbReference type="ARBA" id="ARBA00022723"/>
    </source>
</evidence>
<keyword evidence="6 10" id="KW-0378">Hydrolase</keyword>
<dbReference type="EC" id="3.1.3.16" evidence="4"/>
<sequence>MADICYEDETSACESRPSWSSRKWRIGVQRFRVSPPAEKMNPTEAMDEEKPEGVYNKRNKQDDYDFMNCASSSPSRSSPEESVEDSTDVSMINSSVNSSCMVVSAKKTVKETDLRPRYGVSSVCGRRRDMEDAVAIHPSFVRKQTEFSRTRWHYFGVYDGHGCSHVAARCKERLHELVQEEALLDKKEEWKKMMERSFTRMDKEVVRWGETVMSANCRCELQTPDCDAVGSTAVVSVITPEKIIVANCGDSRAVLCRNGKAVPLSTDHKPDRPDELDRIQEAGGRVIYWDGARVLGVLAMSRAIGDNYLKPYVTSDPEVTVTDRTEEDEFLILASDGLWDVVTNEAACAMVHMCLNRKGGRGGGRRRGETQTLGRRSEEEESKEEEEEVVGSRKNGKRGEITDKACTEASVLLTKLALAKHSSDNVSVVVVDLRRRRKRHVA</sequence>
<dbReference type="Proteomes" id="UP000029121">
    <property type="component" value="Unassembled WGS sequence"/>
</dbReference>
<dbReference type="InterPro" id="IPR001932">
    <property type="entry name" value="PPM-type_phosphatase-like_dom"/>
</dbReference>
<dbReference type="KEGG" id="crb:17898464"/>
<feature type="region of interest" description="Disordered" evidence="11">
    <location>
        <begin position="359"/>
        <end position="401"/>
    </location>
</feature>
<evidence type="ECO:0000256" key="6">
    <source>
        <dbReference type="ARBA" id="ARBA00022801"/>
    </source>
</evidence>
<evidence type="ECO:0000256" key="9">
    <source>
        <dbReference type="ARBA" id="ARBA00023211"/>
    </source>
</evidence>
<gene>
    <name evidence="13" type="ORF">CARUB_v10009150mg</name>
</gene>
<evidence type="ECO:0000256" key="3">
    <source>
        <dbReference type="ARBA" id="ARBA00006702"/>
    </source>
</evidence>
<dbReference type="AlphaFoldDB" id="R0IP16"/>
<feature type="compositionally biased region" description="Acidic residues" evidence="11">
    <location>
        <begin position="379"/>
        <end position="389"/>
    </location>
</feature>
<protein>
    <recommendedName>
        <fullName evidence="4">protein-serine/threonine phosphatase</fullName>
        <ecNumber evidence="4">3.1.3.16</ecNumber>
    </recommendedName>
</protein>
<organism evidence="13 14">
    <name type="scientific">Capsella rubella</name>
    <dbReference type="NCBI Taxonomy" id="81985"/>
    <lineage>
        <taxon>Eukaryota</taxon>
        <taxon>Viridiplantae</taxon>
        <taxon>Streptophyta</taxon>
        <taxon>Embryophyta</taxon>
        <taxon>Tracheophyta</taxon>
        <taxon>Spermatophyta</taxon>
        <taxon>Magnoliopsida</taxon>
        <taxon>eudicotyledons</taxon>
        <taxon>Gunneridae</taxon>
        <taxon>Pentapetalae</taxon>
        <taxon>rosids</taxon>
        <taxon>malvids</taxon>
        <taxon>Brassicales</taxon>
        <taxon>Brassicaceae</taxon>
        <taxon>Camelineae</taxon>
        <taxon>Capsella</taxon>
    </lineage>
</organism>
<dbReference type="Gene3D" id="3.60.40.10">
    <property type="entry name" value="PPM-type phosphatase domain"/>
    <property type="match status" value="1"/>
</dbReference>
<proteinExistence type="inferred from homology"/>
<comment type="cofactor">
    <cofactor evidence="1">
        <name>Mn(2+)</name>
        <dbReference type="ChEBI" id="CHEBI:29035"/>
    </cofactor>
</comment>
<evidence type="ECO:0000256" key="10">
    <source>
        <dbReference type="RuleBase" id="RU003465"/>
    </source>
</evidence>
<keyword evidence="7" id="KW-0460">Magnesium</keyword>
<evidence type="ECO:0000256" key="1">
    <source>
        <dbReference type="ARBA" id="ARBA00001936"/>
    </source>
</evidence>